<keyword evidence="2" id="KW-1185">Reference proteome</keyword>
<evidence type="ECO:0008006" key="3">
    <source>
        <dbReference type="Google" id="ProtNLM"/>
    </source>
</evidence>
<sequence>MLIRYIGERLRFIRRYVYKSNHMTKRHLVVGGANFINCSYNICQDWAMRGTIDNTNFPKAARVGLKITLHNQFVP</sequence>
<protein>
    <recommendedName>
        <fullName evidence="3">Transposase</fullName>
    </recommendedName>
</protein>
<proteinExistence type="predicted"/>
<accession>A0ABM8VNT7</accession>
<comment type="caution">
    <text evidence="1">The sequence shown here is derived from an EMBL/GenBank/DDBJ whole genome shotgun (WGS) entry which is preliminary data.</text>
</comment>
<organism evidence="1 2">
    <name type="scientific">Paenibacillus allorhizosphaerae</name>
    <dbReference type="NCBI Taxonomy" id="2849866"/>
    <lineage>
        <taxon>Bacteria</taxon>
        <taxon>Bacillati</taxon>
        <taxon>Bacillota</taxon>
        <taxon>Bacilli</taxon>
        <taxon>Bacillales</taxon>
        <taxon>Paenibacillaceae</taxon>
        <taxon>Paenibacillus</taxon>
    </lineage>
</organism>
<dbReference type="EMBL" id="CAJVCE010000016">
    <property type="protein sequence ID" value="CAG7651764.1"/>
    <property type="molecule type" value="Genomic_DNA"/>
</dbReference>
<evidence type="ECO:0000313" key="1">
    <source>
        <dbReference type="EMBL" id="CAG7651764.1"/>
    </source>
</evidence>
<gene>
    <name evidence="1" type="ORF">PAECIP111802_05064</name>
</gene>
<evidence type="ECO:0000313" key="2">
    <source>
        <dbReference type="Proteomes" id="UP000730618"/>
    </source>
</evidence>
<dbReference type="Proteomes" id="UP000730618">
    <property type="component" value="Unassembled WGS sequence"/>
</dbReference>
<name>A0ABM8VNT7_9BACL</name>
<reference evidence="1 2" key="1">
    <citation type="submission" date="2021-06" db="EMBL/GenBank/DDBJ databases">
        <authorList>
            <person name="Criscuolo A."/>
        </authorList>
    </citation>
    <scope>NUCLEOTIDE SEQUENCE [LARGE SCALE GENOMIC DNA]</scope>
    <source>
        <strain evidence="2">CIP 111802</strain>
    </source>
</reference>